<protein>
    <submittedName>
        <fullName evidence="3 4">Uncharacterized protein</fullName>
    </submittedName>
</protein>
<feature type="region of interest" description="Disordered" evidence="1">
    <location>
        <begin position="109"/>
        <end position="135"/>
    </location>
</feature>
<sequence length="257" mass="27239">MQFSSVFTQAMVALFVARAAAAPLAEGGSIDKRAKRLGKEGDGLQSRPRGPARSCQKKGGRGGGFECQVMGCEQSPSTVVRRPRSLESRQLPSSHELGAPIVSRGVVVKRAKKPAPKKPARKPSRGGVRCGLSGCDNTAPADIVKSLASTSDTRKPGYKIGLRDVVVKRAAKKPAPKDPKKKSAKKPASVCQAYGPPKKPAGGIVRRTHHVQRPSPAAGRSPGPATSKQSASEPSKPLDWRNNVIALRDVHREVAKE</sequence>
<dbReference type="VEuPathDB" id="FungiDB:MAPG_01326"/>
<feature type="signal peptide" evidence="2">
    <location>
        <begin position="1"/>
        <end position="21"/>
    </location>
</feature>
<dbReference type="EMBL" id="ADBL01000312">
    <property type="status" value="NOT_ANNOTATED_CDS"/>
    <property type="molecule type" value="Genomic_DNA"/>
</dbReference>
<gene>
    <name evidence="3" type="ORF">MAPG_01326</name>
</gene>
<dbReference type="EMBL" id="GL876966">
    <property type="protein sequence ID" value="KLU82252.1"/>
    <property type="molecule type" value="Genomic_DNA"/>
</dbReference>
<evidence type="ECO:0000313" key="5">
    <source>
        <dbReference type="Proteomes" id="UP000011715"/>
    </source>
</evidence>
<keyword evidence="5" id="KW-1185">Reference proteome</keyword>
<accession>A0A0C4DNE5</accession>
<reference evidence="5" key="2">
    <citation type="submission" date="2010-05" db="EMBL/GenBank/DDBJ databases">
        <title>The genome sequence of Magnaporthe poae strain ATCC 64411.</title>
        <authorList>
            <person name="Ma L.-J."/>
            <person name="Dead R."/>
            <person name="Young S."/>
            <person name="Zeng Q."/>
            <person name="Koehrsen M."/>
            <person name="Alvarado L."/>
            <person name="Berlin A."/>
            <person name="Chapman S.B."/>
            <person name="Chen Z."/>
            <person name="Freedman E."/>
            <person name="Gellesch M."/>
            <person name="Goldberg J."/>
            <person name="Griggs A."/>
            <person name="Gujja S."/>
            <person name="Heilman E.R."/>
            <person name="Heiman D."/>
            <person name="Hepburn T."/>
            <person name="Howarth C."/>
            <person name="Jen D."/>
            <person name="Larson L."/>
            <person name="Mehta T."/>
            <person name="Neiman D."/>
            <person name="Pearson M."/>
            <person name="Roberts A."/>
            <person name="Saif S."/>
            <person name="Shea T."/>
            <person name="Shenoy N."/>
            <person name="Sisk P."/>
            <person name="Stolte C."/>
            <person name="Sykes S."/>
            <person name="Walk T."/>
            <person name="White J."/>
            <person name="Yandava C."/>
            <person name="Haas B."/>
            <person name="Nusbaum C."/>
            <person name="Birren B."/>
        </authorList>
    </citation>
    <scope>NUCLEOTIDE SEQUENCE [LARGE SCALE GENOMIC DNA]</scope>
    <source>
        <strain evidence="5">ATCC 64411 / 73-15</strain>
    </source>
</reference>
<keyword evidence="2" id="KW-0732">Signal</keyword>
<reference evidence="3" key="1">
    <citation type="submission" date="2010-05" db="EMBL/GenBank/DDBJ databases">
        <title>The Genome Sequence of Magnaporthe poae strain ATCC 64411.</title>
        <authorList>
            <consortium name="The Broad Institute Genome Sequencing Platform"/>
            <consortium name="Broad Institute Genome Sequencing Center for Infectious Disease"/>
            <person name="Ma L.-J."/>
            <person name="Dead R."/>
            <person name="Young S."/>
            <person name="Zeng Q."/>
            <person name="Koehrsen M."/>
            <person name="Alvarado L."/>
            <person name="Berlin A."/>
            <person name="Chapman S.B."/>
            <person name="Chen Z."/>
            <person name="Freedman E."/>
            <person name="Gellesch M."/>
            <person name="Goldberg J."/>
            <person name="Griggs A."/>
            <person name="Gujja S."/>
            <person name="Heilman E.R."/>
            <person name="Heiman D."/>
            <person name="Hepburn T."/>
            <person name="Howarth C."/>
            <person name="Jen D."/>
            <person name="Larson L."/>
            <person name="Mehta T."/>
            <person name="Neiman D."/>
            <person name="Pearson M."/>
            <person name="Roberts A."/>
            <person name="Saif S."/>
            <person name="Shea T."/>
            <person name="Shenoy N."/>
            <person name="Sisk P."/>
            <person name="Stolte C."/>
            <person name="Sykes S."/>
            <person name="Walk T."/>
            <person name="White J."/>
            <person name="Yandava C."/>
            <person name="Haas B."/>
            <person name="Nusbaum C."/>
            <person name="Birren B."/>
        </authorList>
    </citation>
    <scope>NUCLEOTIDE SEQUENCE</scope>
    <source>
        <strain evidence="3">ATCC 64411</strain>
    </source>
</reference>
<reference evidence="3" key="3">
    <citation type="submission" date="2011-03" db="EMBL/GenBank/DDBJ databases">
        <title>Annotation of Magnaporthe poae ATCC 64411.</title>
        <authorList>
            <person name="Ma L.-J."/>
            <person name="Dead R."/>
            <person name="Young S.K."/>
            <person name="Zeng Q."/>
            <person name="Gargeya S."/>
            <person name="Fitzgerald M."/>
            <person name="Haas B."/>
            <person name="Abouelleil A."/>
            <person name="Alvarado L."/>
            <person name="Arachchi H.M."/>
            <person name="Berlin A."/>
            <person name="Brown A."/>
            <person name="Chapman S.B."/>
            <person name="Chen Z."/>
            <person name="Dunbar C."/>
            <person name="Freedman E."/>
            <person name="Gearin G."/>
            <person name="Gellesch M."/>
            <person name="Goldberg J."/>
            <person name="Griggs A."/>
            <person name="Gujja S."/>
            <person name="Heiman D."/>
            <person name="Howarth C."/>
            <person name="Larson L."/>
            <person name="Lui A."/>
            <person name="MacDonald P.J.P."/>
            <person name="Mehta T."/>
            <person name="Montmayeur A."/>
            <person name="Murphy C."/>
            <person name="Neiman D."/>
            <person name="Pearson M."/>
            <person name="Priest M."/>
            <person name="Roberts A."/>
            <person name="Saif S."/>
            <person name="Shea T."/>
            <person name="Shenoy N."/>
            <person name="Sisk P."/>
            <person name="Stolte C."/>
            <person name="Sykes S."/>
            <person name="Yandava C."/>
            <person name="Wortman J."/>
            <person name="Nusbaum C."/>
            <person name="Birren B."/>
        </authorList>
    </citation>
    <scope>NUCLEOTIDE SEQUENCE</scope>
    <source>
        <strain evidence="3">ATCC 64411</strain>
    </source>
</reference>
<organism evidence="4 5">
    <name type="scientific">Magnaporthiopsis poae (strain ATCC 64411 / 73-15)</name>
    <name type="common">Kentucky bluegrass fungus</name>
    <name type="synonym">Magnaporthe poae</name>
    <dbReference type="NCBI Taxonomy" id="644358"/>
    <lineage>
        <taxon>Eukaryota</taxon>
        <taxon>Fungi</taxon>
        <taxon>Dikarya</taxon>
        <taxon>Ascomycota</taxon>
        <taxon>Pezizomycotina</taxon>
        <taxon>Sordariomycetes</taxon>
        <taxon>Sordariomycetidae</taxon>
        <taxon>Magnaporthales</taxon>
        <taxon>Magnaporthaceae</taxon>
        <taxon>Magnaporthiopsis</taxon>
    </lineage>
</organism>
<feature type="compositionally biased region" description="Basic and acidic residues" evidence="1">
    <location>
        <begin position="31"/>
        <end position="42"/>
    </location>
</feature>
<dbReference type="Proteomes" id="UP000011715">
    <property type="component" value="Unassembled WGS sequence"/>
</dbReference>
<evidence type="ECO:0000313" key="3">
    <source>
        <dbReference type="EMBL" id="KLU82252.1"/>
    </source>
</evidence>
<feature type="region of interest" description="Disordered" evidence="1">
    <location>
        <begin position="169"/>
        <end position="244"/>
    </location>
</feature>
<feature type="compositionally biased region" description="Low complexity" evidence="1">
    <location>
        <begin position="213"/>
        <end position="225"/>
    </location>
</feature>
<reference evidence="4" key="4">
    <citation type="journal article" date="2015" name="G3 (Bethesda)">
        <title>Genome sequences of three phytopathogenic species of the Magnaporthaceae family of fungi.</title>
        <authorList>
            <person name="Okagaki L.H."/>
            <person name="Nunes C.C."/>
            <person name="Sailsbery J."/>
            <person name="Clay B."/>
            <person name="Brown D."/>
            <person name="John T."/>
            <person name="Oh Y."/>
            <person name="Young N."/>
            <person name="Fitzgerald M."/>
            <person name="Haas B.J."/>
            <person name="Zeng Q."/>
            <person name="Young S."/>
            <person name="Adiconis X."/>
            <person name="Fan L."/>
            <person name="Levin J.Z."/>
            <person name="Mitchell T.K."/>
            <person name="Okubara P.A."/>
            <person name="Farman M.L."/>
            <person name="Kohn L.M."/>
            <person name="Birren B."/>
            <person name="Ma L.-J."/>
            <person name="Dean R.A."/>
        </authorList>
    </citation>
    <scope>NUCLEOTIDE SEQUENCE</scope>
    <source>
        <strain evidence="4">ATCC 64411 / 73-15</strain>
    </source>
</reference>
<feature type="region of interest" description="Disordered" evidence="1">
    <location>
        <begin position="31"/>
        <end position="62"/>
    </location>
</feature>
<dbReference type="EnsemblFungi" id="MAPG_01326T0">
    <property type="protein sequence ID" value="MAPG_01326T0"/>
    <property type="gene ID" value="MAPG_01326"/>
</dbReference>
<dbReference type="AlphaFoldDB" id="A0A0C4DNE5"/>
<evidence type="ECO:0000313" key="4">
    <source>
        <dbReference type="EnsemblFungi" id="MAPG_01326T0"/>
    </source>
</evidence>
<evidence type="ECO:0000256" key="2">
    <source>
        <dbReference type="SAM" id="SignalP"/>
    </source>
</evidence>
<feature type="chain" id="PRO_5009385148" evidence="2">
    <location>
        <begin position="22"/>
        <end position="257"/>
    </location>
</feature>
<name>A0A0C4DNE5_MAGP6</name>
<reference evidence="4" key="5">
    <citation type="submission" date="2015-06" db="UniProtKB">
        <authorList>
            <consortium name="EnsemblFungi"/>
        </authorList>
    </citation>
    <scope>IDENTIFICATION</scope>
    <source>
        <strain evidence="4">ATCC 64411</strain>
    </source>
</reference>
<feature type="compositionally biased region" description="Basic residues" evidence="1">
    <location>
        <begin position="109"/>
        <end position="124"/>
    </location>
</feature>
<feature type="compositionally biased region" description="Basic residues" evidence="1">
    <location>
        <begin position="169"/>
        <end position="185"/>
    </location>
</feature>
<proteinExistence type="predicted"/>
<evidence type="ECO:0000256" key="1">
    <source>
        <dbReference type="SAM" id="MobiDB-lite"/>
    </source>
</evidence>